<keyword evidence="1" id="KW-0175">Coiled coil</keyword>
<comment type="caution">
    <text evidence="2">The sequence shown here is derived from an EMBL/GenBank/DDBJ whole genome shotgun (WGS) entry which is preliminary data.</text>
</comment>
<name>A0ABP0JL28_9DINO</name>
<accession>A0ABP0JL28</accession>
<organism evidence="2 3">
    <name type="scientific">Durusdinium trenchii</name>
    <dbReference type="NCBI Taxonomy" id="1381693"/>
    <lineage>
        <taxon>Eukaryota</taxon>
        <taxon>Sar</taxon>
        <taxon>Alveolata</taxon>
        <taxon>Dinophyceae</taxon>
        <taxon>Suessiales</taxon>
        <taxon>Symbiodiniaceae</taxon>
        <taxon>Durusdinium</taxon>
    </lineage>
</organism>
<evidence type="ECO:0000313" key="2">
    <source>
        <dbReference type="EMBL" id="CAK9015053.1"/>
    </source>
</evidence>
<evidence type="ECO:0000256" key="1">
    <source>
        <dbReference type="SAM" id="Coils"/>
    </source>
</evidence>
<dbReference type="Proteomes" id="UP001642464">
    <property type="component" value="Unassembled WGS sequence"/>
</dbReference>
<keyword evidence="3" id="KW-1185">Reference proteome</keyword>
<reference evidence="2 3" key="1">
    <citation type="submission" date="2024-02" db="EMBL/GenBank/DDBJ databases">
        <authorList>
            <person name="Chen Y."/>
            <person name="Shah S."/>
            <person name="Dougan E. K."/>
            <person name="Thang M."/>
            <person name="Chan C."/>
        </authorList>
    </citation>
    <scope>NUCLEOTIDE SEQUENCE [LARGE SCALE GENOMIC DNA]</scope>
</reference>
<proteinExistence type="predicted"/>
<protein>
    <submittedName>
        <fullName evidence="2">FO synthase subunit 1</fullName>
    </submittedName>
</protein>
<feature type="coiled-coil region" evidence="1">
    <location>
        <begin position="276"/>
        <end position="303"/>
    </location>
</feature>
<sequence length="696" mass="77108">MFRNVVAWPEVDLENSSSWPREYPVNFMAQEFHVKGVHCFVYPEPTISQSDPPKVNGPVTDREGIPVIAVAEVKFMGLYSAVDYDGTIRPGPVYLRLWQLAYRNDFSVSSMIDPDELEMLVELILMYGFRTNADDPGVEKLAVVQPDPAYFREPYTPLPPLQEGSLLLSEMIPFSIAFVKGWRRTISCFMACEAIRVLDLPKSELSPEFLDWCDSGKLAKAFQIGKLESEAACNLMHAVDKPVMEELVASVRVLLLIERMKLDWDRTVVSMRKMVMASELREQEELERKNQELASKVSAATFEHLNSKIEHDLVLARQRRALEKDEATETALDQKYLKERLVLALVDTTVYPANATYVSSVMEMFKTIIGLSEANCGHLQLPIPQSQTVASALLKHRRALEDMLYSGGCDVTRVLTLLYDKSDSRSSDGRKATQQALAVTATAHPRCAWDSSEAFQQGAIGPFSLVKVADMIGHSDLVRLGAAARAEQKGIACHTGIVDGYLKGVELQEGDVVVLVDLLPNRYAEFAQAVAGRALKEKKPKVVYIGLLRAAEQSDVPPRVGAEAYQHWDASPHAPPKARERETLPMPSLNVLTMLQDGSVLVPDAVMNKFAAGTVEHSMLCEKKKQIEEEFRALGHAVAVAGTVAAPNPGGNRAPRARGRPDWTIEGGLKPQHLEKLVLLEVLPGATFNVNRHTVS</sequence>
<dbReference type="EMBL" id="CAXAMM010007691">
    <property type="protein sequence ID" value="CAK9015053.1"/>
    <property type="molecule type" value="Genomic_DNA"/>
</dbReference>
<gene>
    <name evidence="2" type="ORF">SCF082_LOCUS12590</name>
</gene>
<evidence type="ECO:0000313" key="3">
    <source>
        <dbReference type="Proteomes" id="UP001642464"/>
    </source>
</evidence>